<sequence length="199" mass="21995">MKAVNDKVIQQTTDSIERPPGGGDPATEPDAAAVGADTVNKAAATTPKKIFVCSPYRPTSKTEECRKDELMANINRAKTACRILTTLGFLPLAPHLYFTQFLKDEDAQERNTGMKLGMRWLEEADELWVFGNTISEGMAAEIEKAHELNKPVRNLPEPGRVIELLLKSISEQYHVPLDDRKAENSNGQQEAAESEENNG</sequence>
<accession>A0ABV1C1S1</accession>
<dbReference type="SUPFAM" id="SSF52309">
    <property type="entry name" value="N-(deoxy)ribosyltransferase-like"/>
    <property type="match status" value="1"/>
</dbReference>
<reference evidence="3 4" key="1">
    <citation type="submission" date="2024-03" db="EMBL/GenBank/DDBJ databases">
        <title>Human intestinal bacterial collection.</title>
        <authorList>
            <person name="Pauvert C."/>
            <person name="Hitch T.C.A."/>
            <person name="Clavel T."/>
        </authorList>
    </citation>
    <scope>NUCLEOTIDE SEQUENCE [LARGE SCALE GENOMIC DNA]</scope>
    <source>
        <strain evidence="3 4">CLA-AA-H281</strain>
    </source>
</reference>
<organism evidence="3 4">
    <name type="scientific">Faecalibacterium intestinale</name>
    <dbReference type="NCBI Taxonomy" id="3133155"/>
    <lineage>
        <taxon>Bacteria</taxon>
        <taxon>Bacillati</taxon>
        <taxon>Bacillota</taxon>
        <taxon>Clostridia</taxon>
        <taxon>Eubacteriales</taxon>
        <taxon>Oscillospiraceae</taxon>
        <taxon>Faecalibacterium</taxon>
    </lineage>
</organism>
<feature type="region of interest" description="Disordered" evidence="1">
    <location>
        <begin position="176"/>
        <end position="199"/>
    </location>
</feature>
<name>A0ABV1C1S1_9FIRM</name>
<dbReference type="Proteomes" id="UP001465119">
    <property type="component" value="Unassembled WGS sequence"/>
</dbReference>
<dbReference type="Gene3D" id="3.40.50.10400">
    <property type="entry name" value="Hypothetical protein PA1492"/>
    <property type="match status" value="1"/>
</dbReference>
<evidence type="ECO:0000313" key="4">
    <source>
        <dbReference type="Proteomes" id="UP001465119"/>
    </source>
</evidence>
<feature type="domain" description="DUF7768" evidence="2">
    <location>
        <begin position="48"/>
        <end position="154"/>
    </location>
</feature>
<dbReference type="Pfam" id="PF24963">
    <property type="entry name" value="DUF7768"/>
    <property type="match status" value="1"/>
</dbReference>
<dbReference type="EMBL" id="JBBMEN010000005">
    <property type="protein sequence ID" value="MEQ2385496.1"/>
    <property type="molecule type" value="Genomic_DNA"/>
</dbReference>
<dbReference type="RefSeq" id="WP_349186125.1">
    <property type="nucleotide sequence ID" value="NZ_JBBMEN010000005.1"/>
</dbReference>
<evidence type="ECO:0000313" key="3">
    <source>
        <dbReference type="EMBL" id="MEQ2385496.1"/>
    </source>
</evidence>
<comment type="caution">
    <text evidence="3">The sequence shown here is derived from an EMBL/GenBank/DDBJ whole genome shotgun (WGS) entry which is preliminary data.</text>
</comment>
<evidence type="ECO:0000256" key="1">
    <source>
        <dbReference type="SAM" id="MobiDB-lite"/>
    </source>
</evidence>
<protein>
    <submittedName>
        <fullName evidence="3">DUF4406 domain-containing protein</fullName>
    </submittedName>
</protein>
<feature type="region of interest" description="Disordered" evidence="1">
    <location>
        <begin position="1"/>
        <end position="30"/>
    </location>
</feature>
<keyword evidence="4" id="KW-1185">Reference proteome</keyword>
<proteinExistence type="predicted"/>
<evidence type="ECO:0000259" key="2">
    <source>
        <dbReference type="Pfam" id="PF24963"/>
    </source>
</evidence>
<dbReference type="InterPro" id="IPR056670">
    <property type="entry name" value="DUF7768"/>
</dbReference>
<gene>
    <name evidence="3" type="ORF">WMO20_06045</name>
</gene>